<feature type="active site" evidence="3">
    <location>
        <position position="205"/>
    </location>
</feature>
<feature type="region of interest" description="Disordered" evidence="5">
    <location>
        <begin position="129"/>
        <end position="177"/>
    </location>
</feature>
<dbReference type="GO" id="GO:0004190">
    <property type="term" value="F:aspartic-type endopeptidase activity"/>
    <property type="evidence" value="ECO:0007669"/>
    <property type="project" value="UniProtKB-KW"/>
</dbReference>
<dbReference type="Proteomes" id="UP001355207">
    <property type="component" value="Chromosome 7"/>
</dbReference>
<feature type="domain" description="Peptidase A1" evidence="7">
    <location>
        <begin position="189"/>
        <end position="495"/>
    </location>
</feature>
<name>A0AAX4JZ82_9TREE</name>
<keyword evidence="4" id="KW-0378">Hydrolase</keyword>
<organism evidence="8 9">
    <name type="scientific">Kwoniella dendrophila CBS 6074</name>
    <dbReference type="NCBI Taxonomy" id="1295534"/>
    <lineage>
        <taxon>Eukaryota</taxon>
        <taxon>Fungi</taxon>
        <taxon>Dikarya</taxon>
        <taxon>Basidiomycota</taxon>
        <taxon>Agaricomycotina</taxon>
        <taxon>Tremellomycetes</taxon>
        <taxon>Tremellales</taxon>
        <taxon>Cryptococcaceae</taxon>
        <taxon>Kwoniella</taxon>
    </lineage>
</organism>
<feature type="compositionally biased region" description="Basic residues" evidence="5">
    <location>
        <begin position="70"/>
        <end position="83"/>
    </location>
</feature>
<dbReference type="GO" id="GO:0006508">
    <property type="term" value="P:proteolysis"/>
    <property type="evidence" value="ECO:0007669"/>
    <property type="project" value="UniProtKB-KW"/>
</dbReference>
<dbReference type="PANTHER" id="PTHR47966">
    <property type="entry name" value="BETA-SITE APP-CLEAVING ENZYME, ISOFORM A-RELATED"/>
    <property type="match status" value="1"/>
</dbReference>
<evidence type="ECO:0000256" key="4">
    <source>
        <dbReference type="RuleBase" id="RU000454"/>
    </source>
</evidence>
<dbReference type="Gene3D" id="2.40.70.10">
    <property type="entry name" value="Acid Proteases"/>
    <property type="match status" value="2"/>
</dbReference>
<dbReference type="PROSITE" id="PS00141">
    <property type="entry name" value="ASP_PROTEASE"/>
    <property type="match status" value="2"/>
</dbReference>
<evidence type="ECO:0000259" key="7">
    <source>
        <dbReference type="PROSITE" id="PS51767"/>
    </source>
</evidence>
<feature type="chain" id="PRO_5043836635" description="Peptidase A1 domain-containing protein" evidence="6">
    <location>
        <begin position="31"/>
        <end position="498"/>
    </location>
</feature>
<dbReference type="AlphaFoldDB" id="A0AAX4JZ82"/>
<evidence type="ECO:0000313" key="8">
    <source>
        <dbReference type="EMBL" id="WWC90791.1"/>
    </source>
</evidence>
<keyword evidence="2 4" id="KW-0064">Aspartyl protease</keyword>
<dbReference type="Pfam" id="PF00026">
    <property type="entry name" value="Asp"/>
    <property type="match status" value="1"/>
</dbReference>
<evidence type="ECO:0000313" key="9">
    <source>
        <dbReference type="Proteomes" id="UP001355207"/>
    </source>
</evidence>
<feature type="compositionally biased region" description="Low complexity" evidence="5">
    <location>
        <begin position="150"/>
        <end position="160"/>
    </location>
</feature>
<keyword evidence="6" id="KW-0732">Signal</keyword>
<feature type="region of interest" description="Disordered" evidence="5">
    <location>
        <begin position="65"/>
        <end position="111"/>
    </location>
</feature>
<dbReference type="CDD" id="cd05471">
    <property type="entry name" value="pepsin_like"/>
    <property type="match status" value="1"/>
</dbReference>
<gene>
    <name evidence="8" type="ORF">L201_005728</name>
</gene>
<evidence type="ECO:0000256" key="1">
    <source>
        <dbReference type="ARBA" id="ARBA00007447"/>
    </source>
</evidence>
<keyword evidence="4" id="KW-0645">Protease</keyword>
<keyword evidence="9" id="KW-1185">Reference proteome</keyword>
<comment type="similarity">
    <text evidence="1 4">Belongs to the peptidase A1 family.</text>
</comment>
<dbReference type="GeneID" id="91096398"/>
<proteinExistence type="inferred from homology"/>
<feature type="active site" evidence="3">
    <location>
        <position position="385"/>
    </location>
</feature>
<dbReference type="InterPro" id="IPR001461">
    <property type="entry name" value="Aspartic_peptidase_A1"/>
</dbReference>
<evidence type="ECO:0000256" key="3">
    <source>
        <dbReference type="PIRSR" id="PIRSR601461-1"/>
    </source>
</evidence>
<dbReference type="InterPro" id="IPR034164">
    <property type="entry name" value="Pepsin-like_dom"/>
</dbReference>
<dbReference type="InterPro" id="IPR021109">
    <property type="entry name" value="Peptidase_aspartic_dom_sf"/>
</dbReference>
<evidence type="ECO:0000256" key="2">
    <source>
        <dbReference type="ARBA" id="ARBA00022750"/>
    </source>
</evidence>
<dbReference type="PRINTS" id="PR00792">
    <property type="entry name" value="PEPSIN"/>
</dbReference>
<feature type="compositionally biased region" description="Polar residues" evidence="5">
    <location>
        <begin position="129"/>
        <end position="149"/>
    </location>
</feature>
<dbReference type="InterPro" id="IPR001969">
    <property type="entry name" value="Aspartic_peptidase_AS"/>
</dbReference>
<dbReference type="RefSeq" id="XP_066077554.1">
    <property type="nucleotide sequence ID" value="XM_066221457.1"/>
</dbReference>
<sequence>MVKSSFFPNYTLLVPLFYIILFFASESVDAATTLKLSRHKTSHASGPLRQVHRRALERKNLAERAIHIPMHPHSRPHGKRNNKKRQDAAYSPSTTSPTSFPSLNSINGSSPNEAADVIVSQVTRTRTKTIAASASTAQPTSVNNPPSSFTPTVNNTVQTPPSSPAQALVGDSPEDEPDLALDNSGGLAYTIDVEIGGIAIPVIVDTGSSVFWVSASNCETCKQGGMTISNLVVPDQCQLANITYGIGSAEGCYAHGAVNLGPYVVPDVEMMGVTSVDQALSSSGSVLSGILGLAGETNNGQPTLVKVMFDTGLIQTKTVGFYLSEDENVDSEVTFGDITTSEHADPKQKVTLQSIPNDMNLYEVQMDSLTISGQSVSSGKTVIIDTGSSYIYVPEEDAKSIYSQLPSPKKSDSGYLLPCSPPNNSTLPILEFSFGEMTFDLEYRYLIGSKVDSEDGYCWAKIGTLQDMDTWVIGDAFLHTVYTSFDLGTKEVTLYKLK</sequence>
<evidence type="ECO:0000256" key="5">
    <source>
        <dbReference type="SAM" id="MobiDB-lite"/>
    </source>
</evidence>
<feature type="signal peptide" evidence="6">
    <location>
        <begin position="1"/>
        <end position="30"/>
    </location>
</feature>
<evidence type="ECO:0000256" key="6">
    <source>
        <dbReference type="SAM" id="SignalP"/>
    </source>
</evidence>
<dbReference type="InterPro" id="IPR033121">
    <property type="entry name" value="PEPTIDASE_A1"/>
</dbReference>
<dbReference type="EMBL" id="CP144104">
    <property type="protein sequence ID" value="WWC90791.1"/>
    <property type="molecule type" value="Genomic_DNA"/>
</dbReference>
<dbReference type="SUPFAM" id="SSF50630">
    <property type="entry name" value="Acid proteases"/>
    <property type="match status" value="1"/>
</dbReference>
<protein>
    <recommendedName>
        <fullName evidence="7">Peptidase A1 domain-containing protein</fullName>
    </recommendedName>
</protein>
<dbReference type="PROSITE" id="PS51767">
    <property type="entry name" value="PEPTIDASE_A1"/>
    <property type="match status" value="1"/>
</dbReference>
<reference evidence="8 9" key="1">
    <citation type="submission" date="2024-01" db="EMBL/GenBank/DDBJ databases">
        <title>Comparative genomics of Cryptococcus and Kwoniella reveals pathogenesis evolution and contrasting modes of karyotype evolution via chromosome fusion or intercentromeric recombination.</title>
        <authorList>
            <person name="Coelho M.A."/>
            <person name="David-Palma M."/>
            <person name="Shea T."/>
            <person name="Bowers K."/>
            <person name="McGinley-Smith S."/>
            <person name="Mohammad A.W."/>
            <person name="Gnirke A."/>
            <person name="Yurkov A.M."/>
            <person name="Nowrousian M."/>
            <person name="Sun S."/>
            <person name="Cuomo C.A."/>
            <person name="Heitman J."/>
        </authorList>
    </citation>
    <scope>NUCLEOTIDE SEQUENCE [LARGE SCALE GENOMIC DNA]</scope>
    <source>
        <strain evidence="8 9">CBS 6074</strain>
    </source>
</reference>
<accession>A0AAX4JZ82</accession>
<dbReference type="PANTHER" id="PTHR47966:SF51">
    <property type="entry name" value="BETA-SITE APP-CLEAVING ENZYME, ISOFORM A-RELATED"/>
    <property type="match status" value="1"/>
</dbReference>
<feature type="compositionally biased region" description="Low complexity" evidence="5">
    <location>
        <begin position="91"/>
        <end position="102"/>
    </location>
</feature>